<accession>A0AAN7WS55</accession>
<dbReference type="Proteomes" id="UP001306508">
    <property type="component" value="Unassembled WGS sequence"/>
</dbReference>
<organism evidence="3 4">
    <name type="scientific">Arxiozyma heterogenica</name>
    <dbReference type="NCBI Taxonomy" id="278026"/>
    <lineage>
        <taxon>Eukaryota</taxon>
        <taxon>Fungi</taxon>
        <taxon>Dikarya</taxon>
        <taxon>Ascomycota</taxon>
        <taxon>Saccharomycotina</taxon>
        <taxon>Saccharomycetes</taxon>
        <taxon>Saccharomycetales</taxon>
        <taxon>Saccharomycetaceae</taxon>
        <taxon>Arxiozyma</taxon>
    </lineage>
</organism>
<reference evidence="4" key="1">
    <citation type="submission" date="2023-07" db="EMBL/GenBank/DDBJ databases">
        <title>A draft genome of Kazachstania heterogenica Y-27499.</title>
        <authorList>
            <person name="Donic C."/>
            <person name="Kralova J.S."/>
            <person name="Fidel L."/>
            <person name="Ben-Dor S."/>
            <person name="Jung S."/>
        </authorList>
    </citation>
    <scope>NUCLEOTIDE SEQUENCE [LARGE SCALE GENOMIC DNA]</scope>
    <source>
        <strain evidence="4">Y27499</strain>
    </source>
</reference>
<sequence>MFWFKTQQKISSLPSLWNLSNQNDQVVKDFYNCYTDYTIREKYIYFLNPIRNYTPPKYPIVFCHGLSGFDQLILIPSMKQLLNLLKNHIQLLATDQNDLSPFDTHMTNGINNSKVVTPLPSSSSPSISSSFLAIDYWLGIQKYLQAMGCQVYIAKVPSFGSIESRALTLHTLLNKIALSKTDTTTSSQNGNMKFNLIAHSMGGLDCRYLISRISNDAKKKNYQILSLTTISTPHRGSEMADFVVEQFENWSRFLKLKPQNENGENAPLLPLCFYQLRTTYMTQYFNHITPNNPKVAYFSYGAVFKPYWYNVFRPTWQIINDRSNGEPNDGMVTVKSSRWGKYMGTLYGLDHLDVINWQNNLILKTPSKPTSISSSSSPVNFVKLDILQFYLSITHNLALNGF</sequence>
<proteinExistence type="inferred from homology"/>
<dbReference type="SUPFAM" id="SSF53474">
    <property type="entry name" value="alpha/beta-Hydrolases"/>
    <property type="match status" value="1"/>
</dbReference>
<evidence type="ECO:0000259" key="2">
    <source>
        <dbReference type="Pfam" id="PF05057"/>
    </source>
</evidence>
<comment type="similarity">
    <text evidence="1">Belongs to the putative lipase ROG1 family.</text>
</comment>
<evidence type="ECO:0000313" key="4">
    <source>
        <dbReference type="Proteomes" id="UP001306508"/>
    </source>
</evidence>
<dbReference type="AlphaFoldDB" id="A0AAN7WS55"/>
<protein>
    <recommendedName>
        <fullName evidence="2">DUF676 domain-containing protein</fullName>
    </recommendedName>
</protein>
<feature type="domain" description="DUF676" evidence="2">
    <location>
        <begin position="182"/>
        <end position="241"/>
    </location>
</feature>
<dbReference type="EMBL" id="JAWIZZ010000053">
    <property type="protein sequence ID" value="KAK5778498.1"/>
    <property type="molecule type" value="Genomic_DNA"/>
</dbReference>
<dbReference type="InterPro" id="IPR029058">
    <property type="entry name" value="AB_hydrolase_fold"/>
</dbReference>
<dbReference type="PANTHER" id="PTHR11440">
    <property type="entry name" value="LECITHIN-CHOLESTEROL ACYLTRANSFERASE-RELATED"/>
    <property type="match status" value="1"/>
</dbReference>
<dbReference type="Gene3D" id="3.40.50.1820">
    <property type="entry name" value="alpha/beta hydrolase"/>
    <property type="match status" value="1"/>
</dbReference>
<evidence type="ECO:0000313" key="3">
    <source>
        <dbReference type="EMBL" id="KAK5778498.1"/>
    </source>
</evidence>
<name>A0AAN7WS55_9SACH</name>
<dbReference type="InterPro" id="IPR007751">
    <property type="entry name" value="DUF676_lipase-like"/>
</dbReference>
<keyword evidence="4" id="KW-1185">Reference proteome</keyword>
<evidence type="ECO:0000256" key="1">
    <source>
        <dbReference type="ARBA" id="ARBA00007920"/>
    </source>
</evidence>
<dbReference type="Pfam" id="PF05057">
    <property type="entry name" value="DUF676"/>
    <property type="match status" value="1"/>
</dbReference>
<gene>
    <name evidence="3" type="ORF">RI543_004165</name>
</gene>
<comment type="caution">
    <text evidence="3">The sequence shown here is derived from an EMBL/GenBank/DDBJ whole genome shotgun (WGS) entry which is preliminary data.</text>
</comment>